<organism evidence="11 12">
    <name type="scientific">Frigidibacter albus</name>
    <dbReference type="NCBI Taxonomy" id="1465486"/>
    <lineage>
        <taxon>Bacteria</taxon>
        <taxon>Pseudomonadati</taxon>
        <taxon>Pseudomonadota</taxon>
        <taxon>Alphaproteobacteria</taxon>
        <taxon>Rhodobacterales</taxon>
        <taxon>Paracoccaceae</taxon>
        <taxon>Frigidibacter</taxon>
    </lineage>
</organism>
<evidence type="ECO:0000256" key="4">
    <source>
        <dbReference type="ARBA" id="ARBA00022475"/>
    </source>
</evidence>
<comment type="similarity">
    <text evidence="3 10">Belongs to the FliL family.</text>
</comment>
<keyword evidence="11" id="KW-0282">Flagellum</keyword>
<comment type="function">
    <text evidence="1 10">Controls the rotational direction of flagella during chemotaxis.</text>
</comment>
<keyword evidence="11" id="KW-0966">Cell projection</keyword>
<name>A0A6L8VLS4_9RHOB</name>
<evidence type="ECO:0000313" key="12">
    <source>
        <dbReference type="Proteomes" id="UP000477083"/>
    </source>
</evidence>
<keyword evidence="9 10" id="KW-0472">Membrane</keyword>
<proteinExistence type="inferred from homology"/>
<dbReference type="GO" id="GO:0005886">
    <property type="term" value="C:plasma membrane"/>
    <property type="evidence" value="ECO:0007669"/>
    <property type="project" value="UniProtKB-SubCell"/>
</dbReference>
<reference evidence="11 12" key="1">
    <citation type="submission" date="2020-01" db="EMBL/GenBank/DDBJ databases">
        <title>Frigidibacter albus SP32T (=CGMCC 1.13995T).</title>
        <authorList>
            <person name="Liao X."/>
        </authorList>
    </citation>
    <scope>NUCLEOTIDE SEQUENCE [LARGE SCALE GENOMIC DNA]</scope>
    <source>
        <strain evidence="11 12">SP32</strain>
    </source>
</reference>
<keyword evidence="11" id="KW-0969">Cilium</keyword>
<evidence type="ECO:0000256" key="2">
    <source>
        <dbReference type="ARBA" id="ARBA00004162"/>
    </source>
</evidence>
<evidence type="ECO:0000313" key="11">
    <source>
        <dbReference type="EMBL" id="MZQ90309.1"/>
    </source>
</evidence>
<evidence type="ECO:0000256" key="8">
    <source>
        <dbReference type="ARBA" id="ARBA00022989"/>
    </source>
</evidence>
<evidence type="ECO:0000256" key="7">
    <source>
        <dbReference type="ARBA" id="ARBA00022779"/>
    </source>
</evidence>
<evidence type="ECO:0000256" key="5">
    <source>
        <dbReference type="ARBA" id="ARBA00022500"/>
    </source>
</evidence>
<keyword evidence="4" id="KW-1003">Cell membrane</keyword>
<dbReference type="RefSeq" id="WP_161347700.1">
    <property type="nucleotide sequence ID" value="NZ_BMGW01000009.1"/>
</dbReference>
<dbReference type="AlphaFoldDB" id="A0A6L8VLS4"/>
<keyword evidence="6" id="KW-0812">Transmembrane</keyword>
<sequence>MLRKLLPILLALVGLGAGLGAGIALKPEPEGETSGAEEVCAPPATAEHDAPAGEEEVTHDYVKMNNQFVVPVVEGGRVSALVILSISLEVKLATGEQVYQREPKLRDGFLQVLFDHANAGGFRGAFTEANNMTVLRHALLEVAQKVLGPMVSDVLIVDIVRQDS</sequence>
<keyword evidence="12" id="KW-1185">Reference proteome</keyword>
<gene>
    <name evidence="11" type="ORF">GS660_14530</name>
</gene>
<dbReference type="Pfam" id="PF03748">
    <property type="entry name" value="FliL"/>
    <property type="match status" value="1"/>
</dbReference>
<dbReference type="GO" id="GO:0006935">
    <property type="term" value="P:chemotaxis"/>
    <property type="evidence" value="ECO:0007669"/>
    <property type="project" value="UniProtKB-KW"/>
</dbReference>
<keyword evidence="10" id="KW-0997">Cell inner membrane</keyword>
<keyword evidence="5 10" id="KW-0145">Chemotaxis</keyword>
<dbReference type="OrthoDB" id="7864548at2"/>
<keyword evidence="7 10" id="KW-0283">Flagellar rotation</keyword>
<comment type="caution">
    <text evidence="11">The sequence shown here is derived from an EMBL/GenBank/DDBJ whole genome shotgun (WGS) entry which is preliminary data.</text>
</comment>
<protein>
    <recommendedName>
        <fullName evidence="10">Flagellar protein FliL</fullName>
    </recommendedName>
</protein>
<evidence type="ECO:0000256" key="1">
    <source>
        <dbReference type="ARBA" id="ARBA00002254"/>
    </source>
</evidence>
<keyword evidence="8" id="KW-1133">Transmembrane helix</keyword>
<evidence type="ECO:0000256" key="10">
    <source>
        <dbReference type="RuleBase" id="RU364125"/>
    </source>
</evidence>
<dbReference type="EMBL" id="WWNR01000009">
    <property type="protein sequence ID" value="MZQ90309.1"/>
    <property type="molecule type" value="Genomic_DNA"/>
</dbReference>
<dbReference type="GO" id="GO:0071973">
    <property type="term" value="P:bacterial-type flagellum-dependent cell motility"/>
    <property type="evidence" value="ECO:0007669"/>
    <property type="project" value="InterPro"/>
</dbReference>
<dbReference type="InterPro" id="IPR005503">
    <property type="entry name" value="FliL"/>
</dbReference>
<dbReference type="Proteomes" id="UP000477083">
    <property type="component" value="Unassembled WGS sequence"/>
</dbReference>
<evidence type="ECO:0000256" key="3">
    <source>
        <dbReference type="ARBA" id="ARBA00008281"/>
    </source>
</evidence>
<evidence type="ECO:0000256" key="6">
    <source>
        <dbReference type="ARBA" id="ARBA00022692"/>
    </source>
</evidence>
<evidence type="ECO:0000256" key="9">
    <source>
        <dbReference type="ARBA" id="ARBA00023136"/>
    </source>
</evidence>
<accession>A0A6L8VLS4</accession>
<comment type="subcellular location">
    <subcellularLocation>
        <location evidence="10">Cell inner membrane</location>
    </subcellularLocation>
    <subcellularLocation>
        <location evidence="2">Cell membrane</location>
        <topology evidence="2">Single-pass membrane protein</topology>
    </subcellularLocation>
</comment>
<dbReference type="GO" id="GO:0009425">
    <property type="term" value="C:bacterial-type flagellum basal body"/>
    <property type="evidence" value="ECO:0007669"/>
    <property type="project" value="InterPro"/>
</dbReference>